<gene>
    <name evidence="1" type="ORF">O3P69_012301</name>
</gene>
<organism evidence="1 2">
    <name type="scientific">Scylla paramamosain</name>
    <name type="common">Mud crab</name>
    <dbReference type="NCBI Taxonomy" id="85552"/>
    <lineage>
        <taxon>Eukaryota</taxon>
        <taxon>Metazoa</taxon>
        <taxon>Ecdysozoa</taxon>
        <taxon>Arthropoda</taxon>
        <taxon>Crustacea</taxon>
        <taxon>Multicrustacea</taxon>
        <taxon>Malacostraca</taxon>
        <taxon>Eumalacostraca</taxon>
        <taxon>Eucarida</taxon>
        <taxon>Decapoda</taxon>
        <taxon>Pleocyemata</taxon>
        <taxon>Brachyura</taxon>
        <taxon>Eubrachyura</taxon>
        <taxon>Portunoidea</taxon>
        <taxon>Portunidae</taxon>
        <taxon>Portuninae</taxon>
        <taxon>Scylla</taxon>
    </lineage>
</organism>
<name>A0AAW0TDZ0_SCYPA</name>
<reference evidence="1 2" key="1">
    <citation type="submission" date="2023-03" db="EMBL/GenBank/DDBJ databases">
        <title>High-quality genome of Scylla paramamosain provides insights in environmental adaptation.</title>
        <authorList>
            <person name="Zhang L."/>
        </authorList>
    </citation>
    <scope>NUCLEOTIDE SEQUENCE [LARGE SCALE GENOMIC DNA]</scope>
    <source>
        <strain evidence="1">LZ_2023a</strain>
        <tissue evidence="1">Muscle</tissue>
    </source>
</reference>
<comment type="caution">
    <text evidence="1">The sequence shown here is derived from an EMBL/GenBank/DDBJ whole genome shotgun (WGS) entry which is preliminary data.</text>
</comment>
<keyword evidence="2" id="KW-1185">Reference proteome</keyword>
<sequence length="126" mass="14080">MMQQSVCGGCEEGVRHWSEECELPRNWAALEGTVREMSGGGYEMNVEEEEEEEKKEEEAVVSCGKRQAGHYTPLDGNVCYIQAGDTVAVHGEAGTGDTLDAGMQRQTINEQRHERTRWCRGCLEAR</sequence>
<dbReference type="AlphaFoldDB" id="A0AAW0TDZ0"/>
<proteinExistence type="predicted"/>
<dbReference type="Proteomes" id="UP001487740">
    <property type="component" value="Unassembled WGS sequence"/>
</dbReference>
<evidence type="ECO:0000313" key="2">
    <source>
        <dbReference type="Proteomes" id="UP001487740"/>
    </source>
</evidence>
<dbReference type="EMBL" id="JARAKH010000033">
    <property type="protein sequence ID" value="KAK8385368.1"/>
    <property type="molecule type" value="Genomic_DNA"/>
</dbReference>
<protein>
    <submittedName>
        <fullName evidence="1">Uncharacterized protein</fullName>
    </submittedName>
</protein>
<evidence type="ECO:0000313" key="1">
    <source>
        <dbReference type="EMBL" id="KAK8385368.1"/>
    </source>
</evidence>
<accession>A0AAW0TDZ0</accession>